<organism evidence="2 3">
    <name type="scientific">Coccomyxa viridis</name>
    <dbReference type="NCBI Taxonomy" id="1274662"/>
    <lineage>
        <taxon>Eukaryota</taxon>
        <taxon>Viridiplantae</taxon>
        <taxon>Chlorophyta</taxon>
        <taxon>core chlorophytes</taxon>
        <taxon>Trebouxiophyceae</taxon>
        <taxon>Trebouxiophyceae incertae sedis</taxon>
        <taxon>Coccomyxaceae</taxon>
        <taxon>Coccomyxa</taxon>
    </lineage>
</organism>
<dbReference type="PANTHER" id="PTHR37760:SF1">
    <property type="entry name" value="CHAPERONE"/>
    <property type="match status" value="1"/>
</dbReference>
<evidence type="ECO:0000313" key="3">
    <source>
        <dbReference type="Proteomes" id="UP001497392"/>
    </source>
</evidence>
<dbReference type="EMBL" id="CAXHTA020000018">
    <property type="protein sequence ID" value="CAL5228347.1"/>
    <property type="molecule type" value="Genomic_DNA"/>
</dbReference>
<reference evidence="2 3" key="1">
    <citation type="submission" date="2024-06" db="EMBL/GenBank/DDBJ databases">
        <authorList>
            <person name="Kraege A."/>
            <person name="Thomma B."/>
        </authorList>
    </citation>
    <scope>NUCLEOTIDE SEQUENCE [LARGE SCALE GENOMIC DNA]</scope>
</reference>
<accession>A0ABP1GAM9</accession>
<sequence>MSSFLDSQPAWTLDQIAGLAFGGILVASVFFASKVDDIIAKSQRRDLGLCEECGGLYSPDLCQEGNCPSKGKSSAQL</sequence>
<dbReference type="Proteomes" id="UP001497392">
    <property type="component" value="Unassembled WGS sequence"/>
</dbReference>
<dbReference type="PANTHER" id="PTHR37760">
    <property type="entry name" value="CHAPERONE"/>
    <property type="match status" value="1"/>
</dbReference>
<feature type="transmembrane region" description="Helical" evidence="1">
    <location>
        <begin position="16"/>
        <end position="35"/>
    </location>
</feature>
<comment type="caution">
    <text evidence="2">The sequence shown here is derived from an EMBL/GenBank/DDBJ whole genome shotgun (WGS) entry which is preliminary data.</text>
</comment>
<keyword evidence="1" id="KW-0472">Membrane</keyword>
<evidence type="ECO:0000256" key="1">
    <source>
        <dbReference type="SAM" id="Phobius"/>
    </source>
</evidence>
<protein>
    <submittedName>
        <fullName evidence="2">G11460 protein</fullName>
    </submittedName>
</protein>
<gene>
    <name evidence="2" type="primary">g11460</name>
    <name evidence="2" type="ORF">VP750_LOCUS10253</name>
</gene>
<proteinExistence type="predicted"/>
<keyword evidence="1" id="KW-0812">Transmembrane</keyword>
<keyword evidence="1" id="KW-1133">Transmembrane helix</keyword>
<evidence type="ECO:0000313" key="2">
    <source>
        <dbReference type="EMBL" id="CAL5228347.1"/>
    </source>
</evidence>
<name>A0ABP1GAM9_9CHLO</name>
<keyword evidence="3" id="KW-1185">Reference proteome</keyword>